<feature type="transmembrane region" description="Helical" evidence="5">
    <location>
        <begin position="225"/>
        <end position="244"/>
    </location>
</feature>
<keyword evidence="2 5" id="KW-0812">Transmembrane</keyword>
<evidence type="ECO:0000256" key="5">
    <source>
        <dbReference type="SAM" id="Phobius"/>
    </source>
</evidence>
<dbReference type="AlphaFoldDB" id="A0A183UA08"/>
<dbReference type="InterPro" id="IPR011701">
    <property type="entry name" value="MFS"/>
</dbReference>
<evidence type="ECO:0000256" key="3">
    <source>
        <dbReference type="ARBA" id="ARBA00022989"/>
    </source>
</evidence>
<dbReference type="PANTHER" id="PTHR23507">
    <property type="entry name" value="ZGC:174356"/>
    <property type="match status" value="1"/>
</dbReference>
<name>A0A183UA08_TOXCA</name>
<dbReference type="InterPro" id="IPR036259">
    <property type="entry name" value="MFS_trans_sf"/>
</dbReference>
<feature type="transmembrane region" description="Helical" evidence="5">
    <location>
        <begin position="130"/>
        <end position="150"/>
    </location>
</feature>
<dbReference type="SUPFAM" id="SSF103473">
    <property type="entry name" value="MFS general substrate transporter"/>
    <property type="match status" value="1"/>
</dbReference>
<keyword evidence="3 5" id="KW-1133">Transmembrane helix</keyword>
<feature type="transmembrane region" description="Helical" evidence="5">
    <location>
        <begin position="197"/>
        <end position="219"/>
    </location>
</feature>
<protein>
    <submittedName>
        <fullName evidence="8">Proton-coupled folate transporter</fullName>
    </submittedName>
</protein>
<feature type="transmembrane region" description="Helical" evidence="5">
    <location>
        <begin position="100"/>
        <end position="123"/>
    </location>
</feature>
<feature type="transmembrane region" description="Helical" evidence="5">
    <location>
        <begin position="369"/>
        <end position="388"/>
    </location>
</feature>
<dbReference type="GO" id="GO:0016020">
    <property type="term" value="C:membrane"/>
    <property type="evidence" value="ECO:0007669"/>
    <property type="project" value="UniProtKB-SubCell"/>
</dbReference>
<sequence>MFNYRFVDEQMEAGEENAKKNAPLRTIINVLDIFIDAVRHPSVEPIIFLVYIGWTFSSTLQSPAFYRRVCETYYDGTNTSCSPITDPTVEDEVQKHNAEWSLYTSLAYLIPAVFADTIIGAYCDRRDRKVVIMLGIVGITISEFGFLLLFSELVHTPLWSTILFGVFAGCTGFVAMIPVSCNAYLADITEENDTLMIRSGIFTIAQLLASVIGTVVAAAVNWLPVTIAINVELGLFAIAIIYVLRRIPRKAESEDRAPTLSKKKGFLSELKQLLKEGAYSYVKKRPGHQRAFIFATVIALMITNMTSVETRISVVMNSYVFRRTDKGSLQWDQEDLGYWNGSGYLIVIAGTLIGMYLFKQVLHCRQTTVILIAIASTTIRTLVIALASERWHMYVANACGLFAGLIHPAVVSFMAQFARRPKSEQAAWRLEPTLRPAGVQVMVWLLMLWVHIKSIMEGVSDRRPQPPRDIRKAISMIGTENPATYESEETEPKTAPKKKMSIYDHALERVAEIQKRNSRIDENWWGSYQKPAKYPQGSFY</sequence>
<accession>A0A183UA08</accession>
<evidence type="ECO:0000313" key="7">
    <source>
        <dbReference type="Proteomes" id="UP000050794"/>
    </source>
</evidence>
<reference evidence="8" key="1">
    <citation type="submission" date="2016-06" db="UniProtKB">
        <authorList>
            <consortium name="WormBaseParasite"/>
        </authorList>
    </citation>
    <scope>IDENTIFICATION</scope>
</reference>
<dbReference type="PANTHER" id="PTHR23507:SF11">
    <property type="entry name" value="SOLUTE CARRIER FAMILY RELATED"/>
    <property type="match status" value="1"/>
</dbReference>
<dbReference type="Pfam" id="PF07690">
    <property type="entry name" value="MFS_1"/>
    <property type="match status" value="1"/>
</dbReference>
<comment type="subcellular location">
    <subcellularLocation>
        <location evidence="1">Membrane</location>
        <topology evidence="1">Multi-pass membrane protein</topology>
    </subcellularLocation>
</comment>
<evidence type="ECO:0000313" key="6">
    <source>
        <dbReference type="EMBL" id="VDM36413.1"/>
    </source>
</evidence>
<gene>
    <name evidence="6" type="ORF">TCNE_LOCUS5328</name>
</gene>
<keyword evidence="4 5" id="KW-0472">Membrane</keyword>
<organism evidence="7 8">
    <name type="scientific">Toxocara canis</name>
    <name type="common">Canine roundworm</name>
    <dbReference type="NCBI Taxonomy" id="6265"/>
    <lineage>
        <taxon>Eukaryota</taxon>
        <taxon>Metazoa</taxon>
        <taxon>Ecdysozoa</taxon>
        <taxon>Nematoda</taxon>
        <taxon>Chromadorea</taxon>
        <taxon>Rhabditida</taxon>
        <taxon>Spirurina</taxon>
        <taxon>Ascaridomorpha</taxon>
        <taxon>Ascaridoidea</taxon>
        <taxon>Toxocaridae</taxon>
        <taxon>Toxocara</taxon>
    </lineage>
</organism>
<dbReference type="Proteomes" id="UP000050794">
    <property type="component" value="Unassembled WGS sequence"/>
</dbReference>
<reference evidence="6 7" key="2">
    <citation type="submission" date="2018-11" db="EMBL/GenBank/DDBJ databases">
        <authorList>
            <consortium name="Pathogen Informatics"/>
        </authorList>
    </citation>
    <scope>NUCLEOTIDE SEQUENCE [LARGE SCALE GENOMIC DNA]</scope>
</reference>
<feature type="transmembrane region" description="Helical" evidence="5">
    <location>
        <begin position="394"/>
        <end position="413"/>
    </location>
</feature>
<evidence type="ECO:0000256" key="2">
    <source>
        <dbReference type="ARBA" id="ARBA00022692"/>
    </source>
</evidence>
<evidence type="ECO:0000256" key="1">
    <source>
        <dbReference type="ARBA" id="ARBA00004141"/>
    </source>
</evidence>
<dbReference type="GO" id="GO:0022857">
    <property type="term" value="F:transmembrane transporter activity"/>
    <property type="evidence" value="ECO:0007669"/>
    <property type="project" value="InterPro"/>
</dbReference>
<keyword evidence="7" id="KW-1185">Reference proteome</keyword>
<dbReference type="WBParaSite" id="TCNE_0000532801-mRNA-1">
    <property type="protein sequence ID" value="TCNE_0000532801-mRNA-1"/>
    <property type="gene ID" value="TCNE_0000532801"/>
</dbReference>
<feature type="transmembrane region" description="Helical" evidence="5">
    <location>
        <begin position="291"/>
        <end position="316"/>
    </location>
</feature>
<dbReference type="EMBL" id="UYWY01019347">
    <property type="protein sequence ID" value="VDM36413.1"/>
    <property type="molecule type" value="Genomic_DNA"/>
</dbReference>
<feature type="transmembrane region" description="Helical" evidence="5">
    <location>
        <begin position="336"/>
        <end position="357"/>
    </location>
</feature>
<evidence type="ECO:0000313" key="8">
    <source>
        <dbReference type="WBParaSite" id="TCNE_0000532801-mRNA-1"/>
    </source>
</evidence>
<proteinExistence type="predicted"/>
<evidence type="ECO:0000256" key="4">
    <source>
        <dbReference type="ARBA" id="ARBA00023136"/>
    </source>
</evidence>
<feature type="transmembrane region" description="Helical" evidence="5">
    <location>
        <begin position="162"/>
        <end position="185"/>
    </location>
</feature>
<dbReference type="Gene3D" id="1.20.1250.20">
    <property type="entry name" value="MFS general substrate transporter like domains"/>
    <property type="match status" value="1"/>
</dbReference>